<feature type="binding site" evidence="8">
    <location>
        <position position="628"/>
    </location>
    <ligand>
        <name>ATP</name>
        <dbReference type="ChEBI" id="CHEBI:30616"/>
    </ligand>
</feature>
<feature type="short sequence motif" description="'KMSKS' region" evidence="8">
    <location>
        <begin position="625"/>
        <end position="629"/>
    </location>
</feature>
<organism evidence="14 15">
    <name type="scientific">Reyranella humidisoli</name>
    <dbReference type="NCBI Taxonomy" id="2849149"/>
    <lineage>
        <taxon>Bacteria</taxon>
        <taxon>Pseudomonadati</taxon>
        <taxon>Pseudomonadota</taxon>
        <taxon>Alphaproteobacteria</taxon>
        <taxon>Hyphomicrobiales</taxon>
        <taxon>Reyranellaceae</taxon>
        <taxon>Reyranella</taxon>
    </lineage>
</organism>
<comment type="catalytic activity">
    <reaction evidence="7 8">
        <text>tRNA(Leu) + L-leucine + ATP = L-leucyl-tRNA(Leu) + AMP + diphosphate</text>
        <dbReference type="Rhea" id="RHEA:11688"/>
        <dbReference type="Rhea" id="RHEA-COMP:9613"/>
        <dbReference type="Rhea" id="RHEA-COMP:9622"/>
        <dbReference type="ChEBI" id="CHEBI:30616"/>
        <dbReference type="ChEBI" id="CHEBI:33019"/>
        <dbReference type="ChEBI" id="CHEBI:57427"/>
        <dbReference type="ChEBI" id="CHEBI:78442"/>
        <dbReference type="ChEBI" id="CHEBI:78494"/>
        <dbReference type="ChEBI" id="CHEBI:456215"/>
        <dbReference type="EC" id="6.1.1.4"/>
    </reaction>
</comment>
<evidence type="ECO:0000256" key="8">
    <source>
        <dbReference type="HAMAP-Rule" id="MF_00049"/>
    </source>
</evidence>
<dbReference type="InterPro" id="IPR002302">
    <property type="entry name" value="Leu-tRNA-ligase"/>
</dbReference>
<dbReference type="Pfam" id="PF08264">
    <property type="entry name" value="Anticodon_1"/>
    <property type="match status" value="1"/>
</dbReference>
<dbReference type="Proteomes" id="UP000727907">
    <property type="component" value="Unassembled WGS sequence"/>
</dbReference>
<dbReference type="NCBIfam" id="TIGR00396">
    <property type="entry name" value="leuS_bact"/>
    <property type="match status" value="1"/>
</dbReference>
<dbReference type="InterPro" id="IPR002300">
    <property type="entry name" value="aa-tRNA-synth_Ia"/>
</dbReference>
<dbReference type="HAMAP" id="MF_00049_B">
    <property type="entry name" value="Leu_tRNA_synth_B"/>
    <property type="match status" value="1"/>
</dbReference>
<feature type="short sequence motif" description="'HIGH' region" evidence="8">
    <location>
        <begin position="49"/>
        <end position="59"/>
    </location>
</feature>
<dbReference type="Pfam" id="PF13603">
    <property type="entry name" value="tRNA-synt_1_2"/>
    <property type="match status" value="1"/>
</dbReference>
<comment type="subcellular location">
    <subcellularLocation>
        <location evidence="8">Cytoplasm</location>
    </subcellularLocation>
</comment>
<accession>A0ABS6IFB7</accession>
<keyword evidence="5 8" id="KW-0648">Protein biosynthesis</keyword>
<reference evidence="14 15" key="1">
    <citation type="submission" date="2021-06" db="EMBL/GenBank/DDBJ databases">
        <authorList>
            <person name="Lee D.H."/>
        </authorList>
    </citation>
    <scope>NUCLEOTIDE SEQUENCE [LARGE SCALE GENOMIC DNA]</scope>
    <source>
        <strain evidence="14 15">MMS21-HV4-11</strain>
    </source>
</reference>
<gene>
    <name evidence="8 14" type="primary">leuS</name>
    <name evidence="14" type="ORF">KQ910_05950</name>
</gene>
<keyword evidence="4 8" id="KW-0067">ATP-binding</keyword>
<feature type="domain" description="Leucyl-tRNA synthetase editing" evidence="13">
    <location>
        <begin position="229"/>
        <end position="415"/>
    </location>
</feature>
<dbReference type="InterPro" id="IPR013155">
    <property type="entry name" value="M/V/L/I-tRNA-synth_anticd-bd"/>
</dbReference>
<feature type="domain" description="Methionyl/Leucyl tRNA synthetase" evidence="12">
    <location>
        <begin position="44"/>
        <end position="178"/>
    </location>
</feature>
<keyword evidence="3 8" id="KW-0547">Nucleotide-binding</keyword>
<evidence type="ECO:0000256" key="2">
    <source>
        <dbReference type="ARBA" id="ARBA00022598"/>
    </source>
</evidence>
<name>A0ABS6IFB7_9HYPH</name>
<evidence type="ECO:0000256" key="3">
    <source>
        <dbReference type="ARBA" id="ARBA00022741"/>
    </source>
</evidence>
<evidence type="ECO:0000313" key="14">
    <source>
        <dbReference type="EMBL" id="MBU8873297.1"/>
    </source>
</evidence>
<evidence type="ECO:0000259" key="11">
    <source>
        <dbReference type="Pfam" id="PF08264"/>
    </source>
</evidence>
<feature type="domain" description="Methionyl/Valyl/Leucyl/Isoleucyl-tRNA synthetase anticodon-binding" evidence="11">
    <location>
        <begin position="709"/>
        <end position="831"/>
    </location>
</feature>
<dbReference type="RefSeq" id="WP_216957549.1">
    <property type="nucleotide sequence ID" value="NZ_JAHOPB010000001.1"/>
</dbReference>
<dbReference type="CDD" id="cd07958">
    <property type="entry name" value="Anticodon_Ia_Leu_BEm"/>
    <property type="match status" value="1"/>
</dbReference>
<dbReference type="EC" id="6.1.1.4" evidence="8"/>
<dbReference type="PANTHER" id="PTHR43740">
    <property type="entry name" value="LEUCYL-TRNA SYNTHETASE"/>
    <property type="match status" value="1"/>
</dbReference>
<feature type="domain" description="Aminoacyl-tRNA synthetase class Ia" evidence="10">
    <location>
        <begin position="624"/>
        <end position="664"/>
    </location>
</feature>
<keyword evidence="6 8" id="KW-0030">Aminoacyl-tRNA synthetase</keyword>
<dbReference type="InterPro" id="IPR015413">
    <property type="entry name" value="Methionyl/Leucyl_tRNA_Synth"/>
</dbReference>
<keyword evidence="2 8" id="KW-0436">Ligase</keyword>
<feature type="domain" description="Aminoacyl-tRNA synthetase class Ia" evidence="10">
    <location>
        <begin position="429"/>
        <end position="587"/>
    </location>
</feature>
<dbReference type="GO" id="GO:0004823">
    <property type="term" value="F:leucine-tRNA ligase activity"/>
    <property type="evidence" value="ECO:0007669"/>
    <property type="project" value="UniProtKB-EC"/>
</dbReference>
<evidence type="ECO:0000313" key="15">
    <source>
        <dbReference type="Proteomes" id="UP000727907"/>
    </source>
</evidence>
<dbReference type="PANTHER" id="PTHR43740:SF2">
    <property type="entry name" value="LEUCINE--TRNA LIGASE, MITOCHONDRIAL"/>
    <property type="match status" value="1"/>
</dbReference>
<dbReference type="Pfam" id="PF09334">
    <property type="entry name" value="tRNA-synt_1g"/>
    <property type="match status" value="1"/>
</dbReference>
<evidence type="ECO:0000259" key="10">
    <source>
        <dbReference type="Pfam" id="PF00133"/>
    </source>
</evidence>
<evidence type="ECO:0000256" key="6">
    <source>
        <dbReference type="ARBA" id="ARBA00023146"/>
    </source>
</evidence>
<protein>
    <recommendedName>
        <fullName evidence="8">Leucine--tRNA ligase</fullName>
        <ecNumber evidence="8">6.1.1.4</ecNumber>
    </recommendedName>
    <alternativeName>
        <fullName evidence="8">Leucyl-tRNA synthetase</fullName>
        <shortName evidence="8">LeuRS</shortName>
    </alternativeName>
</protein>
<evidence type="ECO:0000259" key="12">
    <source>
        <dbReference type="Pfam" id="PF09334"/>
    </source>
</evidence>
<dbReference type="CDD" id="cd00812">
    <property type="entry name" value="LeuRS_core"/>
    <property type="match status" value="1"/>
</dbReference>
<evidence type="ECO:0000256" key="1">
    <source>
        <dbReference type="ARBA" id="ARBA00005594"/>
    </source>
</evidence>
<keyword evidence="8" id="KW-0963">Cytoplasm</keyword>
<evidence type="ECO:0000256" key="9">
    <source>
        <dbReference type="RuleBase" id="RU363035"/>
    </source>
</evidence>
<proteinExistence type="inferred from homology"/>
<evidence type="ECO:0000256" key="7">
    <source>
        <dbReference type="ARBA" id="ARBA00047469"/>
    </source>
</evidence>
<dbReference type="Pfam" id="PF00133">
    <property type="entry name" value="tRNA-synt_1"/>
    <property type="match status" value="2"/>
</dbReference>
<keyword evidence="15" id="KW-1185">Reference proteome</keyword>
<evidence type="ECO:0000259" key="13">
    <source>
        <dbReference type="Pfam" id="PF13603"/>
    </source>
</evidence>
<dbReference type="InterPro" id="IPR001412">
    <property type="entry name" value="aa-tRNA-synth_I_CS"/>
</dbReference>
<evidence type="ECO:0000256" key="5">
    <source>
        <dbReference type="ARBA" id="ARBA00022917"/>
    </source>
</evidence>
<dbReference type="EMBL" id="JAHOPB010000001">
    <property type="protein sequence ID" value="MBU8873297.1"/>
    <property type="molecule type" value="Genomic_DNA"/>
</dbReference>
<dbReference type="InterPro" id="IPR025709">
    <property type="entry name" value="Leu_tRNA-synth_edit"/>
</dbReference>
<sequence length="865" mass="97143">MSSTPAAPTVRYNFSETESKWQKVWEDRQTFKAAMDKARPKYYVLEMFPYPSGRIHMGHVRNYTQGDVIARYKRAKGFNVLHPMGWDAFGLPAENAAMEKKVHPKKWTYENIATMKKQLKSMGLSLDWSRELATCDPTYYRHQQKMFLDFWKAGLAYRKEAWVNWDPVDNTVLANEQVIEGKGWRTGAPVERRKLTQWNLKITHFADELLSRLDTLDRWPEKVRLMQANWIGKSRGARVFWELTDASGADHGQLEIFTTRPDTLFGASFMALSAEHPLVQGLASTDPGLQHFVAECRKTGTAAAEVETAEKQGYRLPLLAKHPLIPGKTVPVFAANFVLMEYGTGAIFGCPGHDERDHEFATKYGLPILQVVAPADGKKLDIAAAPYVEDGVIVNSGFLDGLGVEEAKAKVIARLEEIGVGKGTTQYRLRDWLVSRQRYWGCPIPAIHCESCGVVPVPDKDLPVQLPDDVTFDRPGNPLDRHPTWKHVPCPTCGKPARRETDTFDTFIDSSWYFDRFTSPGLETAPFDREENQYWMPVDQYIGGVEHAILHLLYSRFWTRAMREVQMTSRDEPFDGLFTQGMVCHETYRASDGTWLTPEEIGRGDGGQVVRLSDRSPVEVGRSEKMSKSKKNVVDPDEIIRDYGADTARWFMLSDSPPERDLEWTEAGVTGAWRFQQRLFRIASQAIESLPAIGTARPATFSDAATALRRAAHKSIAGISADIEAFHFNKAVARLYEFANTIDAVKATDESTRWALREALEIFVRLIGPMTPHLAEELWHALGHRSLLADAPWPLAEDALLVDDTVTVAVQLNGKLRGTIALAKDAPKDVAEAAALALPELVRGLDGKTPKRVIVVPNRIVNVVV</sequence>
<evidence type="ECO:0000256" key="4">
    <source>
        <dbReference type="ARBA" id="ARBA00022840"/>
    </source>
</evidence>
<comment type="similarity">
    <text evidence="1 8 9">Belongs to the class-I aminoacyl-tRNA synthetase family.</text>
</comment>
<comment type="caution">
    <text evidence="14">The sequence shown here is derived from an EMBL/GenBank/DDBJ whole genome shotgun (WGS) entry which is preliminary data.</text>
</comment>
<dbReference type="PROSITE" id="PS00178">
    <property type="entry name" value="AA_TRNA_LIGASE_I"/>
    <property type="match status" value="1"/>
</dbReference>